<keyword evidence="2" id="KW-1185">Reference proteome</keyword>
<name>A0ABT0FG28_9MICO</name>
<sequence>MPDTDAEQVLRASIHLAESFRSICRAHGFREEERVPVISRHDPSVRYTNSTISALKPYLSEAVSERVFLIQPALRLRNFAHMKRTASMSPFGCAFMAFGLVAPVSDLEEVTAMAYELFDQLHIAREDVEFRTFHSDTDLIASAVLTGVEPRVSREDPSPFVHAFGMEGVAGRNANLHVTSGGASRAVANVIVIEREGVPIGLELACGITMYVTQLHDISHPVWAGPAAGVRPWGVDVMSADALHSSVVLAIEDLPARSRGRGGNYRDFLRIIGANWGPQEDQLAMAASEIVTAELALRAAASPLREGNSELGHDEVVAKIIADYARVELSPADDDPPRAR</sequence>
<gene>
    <name evidence="1" type="ORF">KZC51_12875</name>
</gene>
<dbReference type="InterPro" id="IPR045864">
    <property type="entry name" value="aa-tRNA-synth_II/BPL/LPL"/>
</dbReference>
<evidence type="ECO:0000313" key="2">
    <source>
        <dbReference type="Proteomes" id="UP001300096"/>
    </source>
</evidence>
<organism evidence="1 2">
    <name type="scientific">Microbacterium croceum</name>
    <dbReference type="NCBI Taxonomy" id="2851645"/>
    <lineage>
        <taxon>Bacteria</taxon>
        <taxon>Bacillati</taxon>
        <taxon>Actinomycetota</taxon>
        <taxon>Actinomycetes</taxon>
        <taxon>Micrococcales</taxon>
        <taxon>Microbacteriaceae</taxon>
        <taxon>Microbacterium</taxon>
    </lineage>
</organism>
<evidence type="ECO:0000313" key="1">
    <source>
        <dbReference type="EMBL" id="MCK2037025.1"/>
    </source>
</evidence>
<dbReference type="RefSeq" id="WP_247630345.1">
    <property type="nucleotide sequence ID" value="NZ_JAHWXN010000001.1"/>
</dbReference>
<dbReference type="EMBL" id="JAHWXN010000001">
    <property type="protein sequence ID" value="MCK2037025.1"/>
    <property type="molecule type" value="Genomic_DNA"/>
</dbReference>
<accession>A0ABT0FG28</accession>
<dbReference type="Gene3D" id="3.30.930.10">
    <property type="entry name" value="Bira Bifunctional Protein, Domain 2"/>
    <property type="match status" value="1"/>
</dbReference>
<protein>
    <submittedName>
        <fullName evidence="1">Uncharacterized protein</fullName>
    </submittedName>
</protein>
<reference evidence="1 2" key="1">
    <citation type="submission" date="2021-06" db="EMBL/GenBank/DDBJ databases">
        <title>Genome-based taxonomic framework of Microbacterium strains isolated from marine environment, the description of four new species and reclassification of four preexisting species.</title>
        <authorList>
            <person name="Lee S.D."/>
            <person name="Kim S.-M."/>
            <person name="Byeon Y.-S."/>
            <person name="Yang H.L."/>
            <person name="Kim I.S."/>
        </authorList>
    </citation>
    <scope>NUCLEOTIDE SEQUENCE [LARGE SCALE GENOMIC DNA]</scope>
    <source>
        <strain evidence="1 2">SSW1-49</strain>
    </source>
</reference>
<dbReference type="Proteomes" id="UP001300096">
    <property type="component" value="Unassembled WGS sequence"/>
</dbReference>
<proteinExistence type="predicted"/>
<comment type="caution">
    <text evidence="1">The sequence shown here is derived from an EMBL/GenBank/DDBJ whole genome shotgun (WGS) entry which is preliminary data.</text>
</comment>